<comment type="caution">
    <text evidence="1">The sequence shown here is derived from an EMBL/GenBank/DDBJ whole genome shotgun (WGS) entry which is preliminary data.</text>
</comment>
<gene>
    <name evidence="1" type="ORF">EV192_101738</name>
</gene>
<organism evidence="1 2">
    <name type="scientific">Actinocrispum wychmicini</name>
    <dbReference type="NCBI Taxonomy" id="1213861"/>
    <lineage>
        <taxon>Bacteria</taxon>
        <taxon>Bacillati</taxon>
        <taxon>Actinomycetota</taxon>
        <taxon>Actinomycetes</taxon>
        <taxon>Pseudonocardiales</taxon>
        <taxon>Pseudonocardiaceae</taxon>
        <taxon>Actinocrispum</taxon>
    </lineage>
</organism>
<evidence type="ECO:0000313" key="2">
    <source>
        <dbReference type="Proteomes" id="UP000295680"/>
    </source>
</evidence>
<dbReference type="EMBL" id="SLWS01000001">
    <property type="protein sequence ID" value="TCO64954.1"/>
    <property type="molecule type" value="Genomic_DNA"/>
</dbReference>
<protein>
    <submittedName>
        <fullName evidence="1">Uncharacterized protein</fullName>
    </submittedName>
</protein>
<accession>A0A4R2JYJ2</accession>
<name>A0A4R2JYJ2_9PSEU</name>
<keyword evidence="2" id="KW-1185">Reference proteome</keyword>
<evidence type="ECO:0000313" key="1">
    <source>
        <dbReference type="EMBL" id="TCO64954.1"/>
    </source>
</evidence>
<proteinExistence type="predicted"/>
<dbReference type="AlphaFoldDB" id="A0A4R2JYJ2"/>
<sequence>MTVAQLRTVISNQEWLEWSIYFGRKAQRLELAGHK</sequence>
<reference evidence="1 2" key="1">
    <citation type="submission" date="2019-03" db="EMBL/GenBank/DDBJ databases">
        <title>Genomic Encyclopedia of Type Strains, Phase IV (KMG-IV): sequencing the most valuable type-strain genomes for metagenomic binning, comparative biology and taxonomic classification.</title>
        <authorList>
            <person name="Goeker M."/>
        </authorList>
    </citation>
    <scope>NUCLEOTIDE SEQUENCE [LARGE SCALE GENOMIC DNA]</scope>
    <source>
        <strain evidence="1 2">DSM 45934</strain>
    </source>
</reference>
<dbReference type="Proteomes" id="UP000295680">
    <property type="component" value="Unassembled WGS sequence"/>
</dbReference>